<evidence type="ECO:0000256" key="1">
    <source>
        <dbReference type="ARBA" id="ARBA00022491"/>
    </source>
</evidence>
<keyword evidence="7" id="KW-1185">Reference proteome</keyword>
<proteinExistence type="predicted"/>
<dbReference type="SMART" id="SM00354">
    <property type="entry name" value="HTH_LACI"/>
    <property type="match status" value="1"/>
</dbReference>
<evidence type="ECO:0000259" key="5">
    <source>
        <dbReference type="PROSITE" id="PS50932"/>
    </source>
</evidence>
<dbReference type="Gene3D" id="1.10.260.40">
    <property type="entry name" value="lambda repressor-like DNA-binding domains"/>
    <property type="match status" value="1"/>
</dbReference>
<evidence type="ECO:0000256" key="3">
    <source>
        <dbReference type="ARBA" id="ARBA00023125"/>
    </source>
</evidence>
<name>A0ABS8D5L7_9NEIS</name>
<keyword evidence="4" id="KW-0804">Transcription</keyword>
<dbReference type="SUPFAM" id="SSF53822">
    <property type="entry name" value="Periplasmic binding protein-like I"/>
    <property type="match status" value="1"/>
</dbReference>
<evidence type="ECO:0000256" key="2">
    <source>
        <dbReference type="ARBA" id="ARBA00023015"/>
    </source>
</evidence>
<dbReference type="Pfam" id="PF13377">
    <property type="entry name" value="Peripla_BP_3"/>
    <property type="match status" value="1"/>
</dbReference>
<dbReference type="SUPFAM" id="SSF47413">
    <property type="entry name" value="lambda repressor-like DNA-binding domains"/>
    <property type="match status" value="1"/>
</dbReference>
<comment type="caution">
    <text evidence="6">The sequence shown here is derived from an EMBL/GenBank/DDBJ whole genome shotgun (WGS) entry which is preliminary data.</text>
</comment>
<sequence length="336" mass="35666">MATIKDVALHAGVSVTTVSHALNGTRFVSEEAKQRIETAVATLGYVPSAIARSLKHNSTRTLGMMIPNNSNPYFAEIIRGVESQCFDAGYNLVLCNSDNDPEKQSCHLRVLAERRIDGLILVASGAEAALASQLESLNVPLVLVDRNIIGLDSDLVQVDHTSGSKMATDHLIQLGHRNIACISGPAGLAPSTERRAGWKLALQAAGIDRREGDVARGDFTSRGGFNAMQTLLARNDRPTAVFVCNDVMAIGAMSAIHQAGLSVPGDISIVGFDDIELAAYTIPPLTTIAQPKKAIGVGTAELLLERLSGGRTQTRQLILQPELIVRQSSAAPSTLS</sequence>
<reference evidence="6" key="1">
    <citation type="submission" date="2021-10" db="EMBL/GenBank/DDBJ databases">
        <title>The complete genome sequence of Leeia sp. TBRC 13508.</title>
        <authorList>
            <person name="Charoenyingcharoen P."/>
            <person name="Yukphan P."/>
        </authorList>
    </citation>
    <scope>NUCLEOTIDE SEQUENCE</scope>
    <source>
        <strain evidence="6">TBRC 13508</strain>
    </source>
</reference>
<evidence type="ECO:0000313" key="6">
    <source>
        <dbReference type="EMBL" id="MCB6183266.1"/>
    </source>
</evidence>
<evidence type="ECO:0000256" key="4">
    <source>
        <dbReference type="ARBA" id="ARBA00023163"/>
    </source>
</evidence>
<gene>
    <name evidence="6" type="ORF">LIN78_06885</name>
</gene>
<evidence type="ECO:0000313" key="7">
    <source>
        <dbReference type="Proteomes" id="UP001165395"/>
    </source>
</evidence>
<dbReference type="InterPro" id="IPR000843">
    <property type="entry name" value="HTH_LacI"/>
</dbReference>
<dbReference type="PROSITE" id="PS00356">
    <property type="entry name" value="HTH_LACI_1"/>
    <property type="match status" value="1"/>
</dbReference>
<keyword evidence="1" id="KW-0678">Repressor</keyword>
<keyword evidence="2" id="KW-0805">Transcription regulation</keyword>
<accession>A0ABS8D5L7</accession>
<dbReference type="Gene3D" id="3.40.50.2300">
    <property type="match status" value="2"/>
</dbReference>
<dbReference type="CDD" id="cd01392">
    <property type="entry name" value="HTH_LacI"/>
    <property type="match status" value="1"/>
</dbReference>
<feature type="domain" description="HTH lacI-type" evidence="5">
    <location>
        <begin position="2"/>
        <end position="56"/>
    </location>
</feature>
<dbReference type="InterPro" id="IPR046335">
    <property type="entry name" value="LacI/GalR-like_sensor"/>
</dbReference>
<dbReference type="InterPro" id="IPR010982">
    <property type="entry name" value="Lambda_DNA-bd_dom_sf"/>
</dbReference>
<dbReference type="RefSeq" id="WP_227179873.1">
    <property type="nucleotide sequence ID" value="NZ_JAJBZT010000003.1"/>
</dbReference>
<dbReference type="Proteomes" id="UP001165395">
    <property type="component" value="Unassembled WGS sequence"/>
</dbReference>
<dbReference type="InterPro" id="IPR028082">
    <property type="entry name" value="Peripla_BP_I"/>
</dbReference>
<organism evidence="6 7">
    <name type="scientific">Leeia speluncae</name>
    <dbReference type="NCBI Taxonomy" id="2884804"/>
    <lineage>
        <taxon>Bacteria</taxon>
        <taxon>Pseudomonadati</taxon>
        <taxon>Pseudomonadota</taxon>
        <taxon>Betaproteobacteria</taxon>
        <taxon>Neisseriales</taxon>
        <taxon>Leeiaceae</taxon>
        <taxon>Leeia</taxon>
    </lineage>
</organism>
<dbReference type="PROSITE" id="PS50932">
    <property type="entry name" value="HTH_LACI_2"/>
    <property type="match status" value="1"/>
</dbReference>
<keyword evidence="3" id="KW-0238">DNA-binding</keyword>
<dbReference type="PANTHER" id="PTHR30146">
    <property type="entry name" value="LACI-RELATED TRANSCRIPTIONAL REPRESSOR"/>
    <property type="match status" value="1"/>
</dbReference>
<dbReference type="PANTHER" id="PTHR30146:SF148">
    <property type="entry name" value="HTH-TYPE TRANSCRIPTIONAL REPRESSOR PURR-RELATED"/>
    <property type="match status" value="1"/>
</dbReference>
<dbReference type="EMBL" id="JAJBZT010000003">
    <property type="protein sequence ID" value="MCB6183266.1"/>
    <property type="molecule type" value="Genomic_DNA"/>
</dbReference>
<protein>
    <submittedName>
        <fullName evidence="6">LacI family transcriptional regulator</fullName>
    </submittedName>
</protein>
<dbReference type="Pfam" id="PF00356">
    <property type="entry name" value="LacI"/>
    <property type="match status" value="1"/>
</dbReference>